<dbReference type="PANTHER" id="PTHR12526:SF630">
    <property type="entry name" value="GLYCOSYLTRANSFERASE"/>
    <property type="match status" value="1"/>
</dbReference>
<dbReference type="InterPro" id="IPR001296">
    <property type="entry name" value="Glyco_trans_1"/>
</dbReference>
<dbReference type="Gene3D" id="3.40.50.2000">
    <property type="entry name" value="Glycogen Phosphorylase B"/>
    <property type="match status" value="2"/>
</dbReference>
<accession>A0A4U8TL56</accession>
<dbReference type="PANTHER" id="PTHR12526">
    <property type="entry name" value="GLYCOSYLTRANSFERASE"/>
    <property type="match status" value="1"/>
</dbReference>
<dbReference type="CDD" id="cd03820">
    <property type="entry name" value="GT4_AmsD-like"/>
    <property type="match status" value="1"/>
</dbReference>
<dbReference type="SUPFAM" id="SSF53756">
    <property type="entry name" value="UDP-Glycosyltransferase/glycogen phosphorylase"/>
    <property type="match status" value="1"/>
</dbReference>
<dbReference type="Proteomes" id="UP000029707">
    <property type="component" value="Unassembled WGS sequence"/>
</dbReference>
<dbReference type="Pfam" id="PF00534">
    <property type="entry name" value="Glycos_transf_1"/>
    <property type="match status" value="1"/>
</dbReference>
<protein>
    <submittedName>
        <fullName evidence="2">Glycosyltransferase family 4 protein</fullName>
    </submittedName>
</protein>
<keyword evidence="3" id="KW-1185">Reference proteome</keyword>
<proteinExistence type="predicted"/>
<evidence type="ECO:0000313" key="3">
    <source>
        <dbReference type="Proteomes" id="UP000029707"/>
    </source>
</evidence>
<feature type="domain" description="Glycosyl transferase family 1" evidence="1">
    <location>
        <begin position="174"/>
        <end position="343"/>
    </location>
</feature>
<evidence type="ECO:0000313" key="2">
    <source>
        <dbReference type="EMBL" id="TLD99537.1"/>
    </source>
</evidence>
<dbReference type="OrthoDB" id="6286688at2"/>
<gene>
    <name evidence="2" type="ORF">LS65_009315</name>
</gene>
<comment type="caution">
    <text evidence="2">The sequence shown here is derived from an EMBL/GenBank/DDBJ whole genome shotgun (WGS) entry which is preliminary data.</text>
</comment>
<dbReference type="GO" id="GO:0016757">
    <property type="term" value="F:glycosyltransferase activity"/>
    <property type="evidence" value="ECO:0007669"/>
    <property type="project" value="InterPro"/>
</dbReference>
<organism evidence="2 3">
    <name type="scientific">Helicobacter japonicus</name>
    <dbReference type="NCBI Taxonomy" id="425400"/>
    <lineage>
        <taxon>Bacteria</taxon>
        <taxon>Pseudomonadati</taxon>
        <taxon>Campylobacterota</taxon>
        <taxon>Epsilonproteobacteria</taxon>
        <taxon>Campylobacterales</taxon>
        <taxon>Helicobacteraceae</taxon>
        <taxon>Helicobacter</taxon>
    </lineage>
</organism>
<name>A0A4U8TL56_9HELI</name>
<dbReference type="RefSeq" id="WP_034362248.1">
    <property type="nucleotide sequence ID" value="NZ_CAJUDB010000032.1"/>
</dbReference>
<reference evidence="2 3" key="1">
    <citation type="journal article" date="2014" name="Genome Announc.">
        <title>Draft genome sequences of eight enterohepatic helicobacter species isolated from both laboratory and wild rodents.</title>
        <authorList>
            <person name="Sheh A."/>
            <person name="Shen Z."/>
            <person name="Fox J.G."/>
        </authorList>
    </citation>
    <scope>NUCLEOTIDE SEQUENCE [LARGE SCALE GENOMIC DNA]</scope>
    <source>
        <strain evidence="2 3">MIT 01-6451</strain>
    </source>
</reference>
<dbReference type="STRING" id="425400.LS65_05610"/>
<evidence type="ECO:0000259" key="1">
    <source>
        <dbReference type="Pfam" id="PF00534"/>
    </source>
</evidence>
<dbReference type="AlphaFoldDB" id="A0A4U8TL56"/>
<sequence>MKILLTINDISIFGGAERVVVNLANALSEVGYKVEILSFYKANKHLPYLMNDDIKLHIWNKESESAFGKYMCRNIFSKMYYKNLYKFILSLSVFFRFKDFDGIIVNDSTYIPFFKHRLTRYIRLIHLNFSKYHTRNIFFHTLVILSSREIPIWEQYHKDIKVIANFLPIISIKSTDSKQKSIISVGRMDRGDQKGFLRLIDIWAFVQEKFKSSTPPPLHSWKLIIVGDGEMRDEIESKIKNLGLQDSIVLKPFTKDIESEYLAASIYAMSSSFEGFPMVLLESCSYGLCPISFDIKTGPSDIIENNKSGYLIQDNDLHTYAHKLIELMSDENKRKTMGETAKARVAHKFSKEAIIPLWEETVRAKS</sequence>
<dbReference type="EMBL" id="JRMQ02000020">
    <property type="protein sequence ID" value="TLD99537.1"/>
    <property type="molecule type" value="Genomic_DNA"/>
</dbReference>